<name>A0A1T4V637_9FIRM</name>
<dbReference type="RefSeq" id="WP_159444244.1">
    <property type="nucleotide sequence ID" value="NZ_FUXZ01000002.1"/>
</dbReference>
<accession>A0A1T4V637</accession>
<dbReference type="PANTHER" id="PTHR34374:SF1">
    <property type="entry name" value="LARGE RIBOSOMAL RNA SUBUNIT ACCUMULATION PROTEIN YCED HOMOLOG 1, CHLOROPLASTIC"/>
    <property type="match status" value="1"/>
</dbReference>
<reference evidence="1 2" key="1">
    <citation type="submission" date="2017-02" db="EMBL/GenBank/DDBJ databases">
        <authorList>
            <person name="Peterson S.W."/>
        </authorList>
    </citation>
    <scope>NUCLEOTIDE SEQUENCE [LARGE SCALE GENOMIC DNA]</scope>
    <source>
        <strain evidence="1 2">ATCC 35992</strain>
    </source>
</reference>
<dbReference type="InterPro" id="IPR003772">
    <property type="entry name" value="YceD"/>
</dbReference>
<evidence type="ECO:0008006" key="3">
    <source>
        <dbReference type="Google" id="ProtNLM"/>
    </source>
</evidence>
<protein>
    <recommendedName>
        <fullName evidence="3">DUF177 domain-containing protein</fullName>
    </recommendedName>
</protein>
<dbReference type="Proteomes" id="UP000190814">
    <property type="component" value="Unassembled WGS sequence"/>
</dbReference>
<sequence>MLIDLSTLISDNSKTCTVDTEIEAKTFDINGFKYPYEDGKVNILFKCEDGKLKIIGQIKATIIMLCDRCLSDVKKQFDIAYNNEIDMNETGLQTGADEEYPFIEDKQFCTEQFVYNEILTRLPMKVLCKEDCKGLCPKCGKNLNDGSCNCERAEIDPRMSKFQDVFNQFKEV</sequence>
<dbReference type="STRING" id="39495.SAMN02745111_00279"/>
<evidence type="ECO:0000313" key="1">
    <source>
        <dbReference type="EMBL" id="SKA60435.1"/>
    </source>
</evidence>
<evidence type="ECO:0000313" key="2">
    <source>
        <dbReference type="Proteomes" id="UP000190814"/>
    </source>
</evidence>
<dbReference type="EMBL" id="FUXZ01000002">
    <property type="protein sequence ID" value="SKA60435.1"/>
    <property type="molecule type" value="Genomic_DNA"/>
</dbReference>
<gene>
    <name evidence="1" type="ORF">SAMN02745111_00279</name>
</gene>
<dbReference type="PANTHER" id="PTHR34374">
    <property type="entry name" value="LARGE RIBOSOMAL RNA SUBUNIT ACCUMULATION PROTEIN YCED HOMOLOG 1, CHLOROPLASTIC"/>
    <property type="match status" value="1"/>
</dbReference>
<organism evidence="1 2">
    <name type="scientific">Eubacterium uniforme</name>
    <dbReference type="NCBI Taxonomy" id="39495"/>
    <lineage>
        <taxon>Bacteria</taxon>
        <taxon>Bacillati</taxon>
        <taxon>Bacillota</taxon>
        <taxon>Clostridia</taxon>
        <taxon>Eubacteriales</taxon>
        <taxon>Eubacteriaceae</taxon>
        <taxon>Eubacterium</taxon>
    </lineage>
</organism>
<dbReference type="AlphaFoldDB" id="A0A1T4V637"/>
<proteinExistence type="predicted"/>
<keyword evidence="2" id="KW-1185">Reference proteome</keyword>
<dbReference type="Pfam" id="PF02620">
    <property type="entry name" value="YceD"/>
    <property type="match status" value="1"/>
</dbReference>
<dbReference type="OrthoDB" id="9790372at2"/>